<evidence type="ECO:0000256" key="3">
    <source>
        <dbReference type="ARBA" id="ARBA00010859"/>
    </source>
</evidence>
<evidence type="ECO:0000313" key="18">
    <source>
        <dbReference type="Proteomes" id="UP000694393"/>
    </source>
</evidence>
<evidence type="ECO:0000256" key="4">
    <source>
        <dbReference type="ARBA" id="ARBA00011780"/>
    </source>
</evidence>
<dbReference type="Ensembl" id="ENSPCET00000018150.1">
    <property type="protein sequence ID" value="ENSPCEP00000017541.1"/>
    <property type="gene ID" value="ENSPCEG00000013774.1"/>
</dbReference>
<evidence type="ECO:0000256" key="16">
    <source>
        <dbReference type="SAM" id="SignalP"/>
    </source>
</evidence>
<keyword evidence="16" id="KW-0732">Signal</keyword>
<dbReference type="GO" id="GO:0042742">
    <property type="term" value="P:defense response to bacterium"/>
    <property type="evidence" value="ECO:0007669"/>
    <property type="project" value="UniProtKB-KW"/>
</dbReference>
<evidence type="ECO:0000256" key="7">
    <source>
        <dbReference type="ARBA" id="ARBA00022525"/>
    </source>
</evidence>
<evidence type="ECO:0000313" key="17">
    <source>
        <dbReference type="Ensembl" id="ENSPCEP00000017541.1"/>
    </source>
</evidence>
<dbReference type="GO" id="GO:0031640">
    <property type="term" value="P:killing of cells of another organism"/>
    <property type="evidence" value="ECO:0007669"/>
    <property type="project" value="UniProtKB-KW"/>
</dbReference>
<comment type="subcellular location">
    <subcellularLocation>
        <location evidence="2">Secreted</location>
    </subcellularLocation>
</comment>
<reference evidence="17" key="1">
    <citation type="submission" date="2025-08" db="UniProtKB">
        <authorList>
            <consortium name="Ensembl"/>
        </authorList>
    </citation>
    <scope>IDENTIFICATION</scope>
</reference>
<dbReference type="SMART" id="SM00263">
    <property type="entry name" value="LYZ1"/>
    <property type="match status" value="1"/>
</dbReference>
<dbReference type="GO" id="GO:0007342">
    <property type="term" value="P:fusion of sperm to egg plasma membrane involved in single fertilization"/>
    <property type="evidence" value="ECO:0007669"/>
    <property type="project" value="TreeGrafter"/>
</dbReference>
<evidence type="ECO:0000256" key="2">
    <source>
        <dbReference type="ARBA" id="ARBA00004613"/>
    </source>
</evidence>
<proteinExistence type="inferred from homology"/>
<dbReference type="GO" id="GO:0003796">
    <property type="term" value="F:lysozyme activity"/>
    <property type="evidence" value="ECO:0007669"/>
    <property type="project" value="UniProtKB-EC"/>
</dbReference>
<dbReference type="GO" id="GO:0001669">
    <property type="term" value="C:acrosomal vesicle"/>
    <property type="evidence" value="ECO:0007669"/>
    <property type="project" value="TreeGrafter"/>
</dbReference>
<dbReference type="AlphaFoldDB" id="A0A8C8SBZ2"/>
<dbReference type="PRINTS" id="PR00135">
    <property type="entry name" value="LYZLACT"/>
</dbReference>
<evidence type="ECO:0000256" key="15">
    <source>
        <dbReference type="RuleBase" id="RU004440"/>
    </source>
</evidence>
<organism evidence="17 18">
    <name type="scientific">Pelusios castaneus</name>
    <name type="common">West African mud turtle</name>
    <dbReference type="NCBI Taxonomy" id="367368"/>
    <lineage>
        <taxon>Eukaryota</taxon>
        <taxon>Metazoa</taxon>
        <taxon>Chordata</taxon>
        <taxon>Craniata</taxon>
        <taxon>Vertebrata</taxon>
        <taxon>Euteleostomi</taxon>
        <taxon>Archelosauria</taxon>
        <taxon>Testudinata</taxon>
        <taxon>Testudines</taxon>
        <taxon>Pleurodira</taxon>
        <taxon>Pelomedusidae</taxon>
        <taxon>Pelusios</taxon>
    </lineage>
</organism>
<dbReference type="InterPro" id="IPR023346">
    <property type="entry name" value="Lysozyme-like_dom_sf"/>
</dbReference>
<feature type="chain" id="PRO_5034483985" description="Sperm acrosome membrane-associated protein 3" evidence="16">
    <location>
        <begin position="20"/>
        <end position="138"/>
    </location>
</feature>
<dbReference type="Proteomes" id="UP000694393">
    <property type="component" value="Unplaced"/>
</dbReference>
<sequence length="138" mass="15482">MATLVLLPIFASLLVGNMGKIFRRCELAQVLHRAGLDGFRGYSLADWLCLAFHESRFDTGAVDHEADGSTDNGIFQINSRLWCDDYKSLARNLCHMHCSELVSLTLRFLFILLRLAWRKHCEGHNLSQWVAGCNVGGG</sequence>
<dbReference type="GO" id="GO:0005576">
    <property type="term" value="C:extracellular region"/>
    <property type="evidence" value="ECO:0007669"/>
    <property type="project" value="UniProtKB-SubCell"/>
</dbReference>
<keyword evidence="7" id="KW-0964">Secreted</keyword>
<name>A0A8C8SBZ2_9SAUR</name>
<dbReference type="InterPro" id="IPR000974">
    <property type="entry name" value="Glyco_hydro_22_lys"/>
</dbReference>
<dbReference type="PRINTS" id="PR00137">
    <property type="entry name" value="LYSOZYME"/>
</dbReference>
<keyword evidence="9" id="KW-0081">Bacteriolytic enzyme</keyword>
<keyword evidence="12" id="KW-0326">Glycosidase</keyword>
<evidence type="ECO:0000256" key="5">
    <source>
        <dbReference type="ARBA" id="ARBA00012732"/>
    </source>
</evidence>
<dbReference type="PROSITE" id="PS51348">
    <property type="entry name" value="GLYCOSYL_HYDROL_F22_2"/>
    <property type="match status" value="1"/>
</dbReference>
<evidence type="ECO:0000256" key="10">
    <source>
        <dbReference type="ARBA" id="ARBA00022801"/>
    </source>
</evidence>
<dbReference type="PANTHER" id="PTHR11407:SF25">
    <property type="entry name" value="SPERM ACROSOME MEMBRANE-ASSOCIATED PROTEIN 3"/>
    <property type="match status" value="1"/>
</dbReference>
<reference evidence="17" key="2">
    <citation type="submission" date="2025-09" db="UniProtKB">
        <authorList>
            <consortium name="Ensembl"/>
        </authorList>
    </citation>
    <scope>IDENTIFICATION</scope>
</reference>
<dbReference type="PANTHER" id="PTHR11407">
    <property type="entry name" value="LYSOZYME C"/>
    <property type="match status" value="1"/>
</dbReference>
<keyword evidence="8" id="KW-0929">Antimicrobial</keyword>
<dbReference type="FunFam" id="1.10.530.10:FF:000001">
    <property type="entry name" value="Lysozyme C"/>
    <property type="match status" value="1"/>
</dbReference>
<dbReference type="InterPro" id="IPR001916">
    <property type="entry name" value="Glyco_hydro_22"/>
</dbReference>
<evidence type="ECO:0000256" key="8">
    <source>
        <dbReference type="ARBA" id="ARBA00022529"/>
    </source>
</evidence>
<keyword evidence="18" id="KW-1185">Reference proteome</keyword>
<evidence type="ECO:0000256" key="6">
    <source>
        <dbReference type="ARBA" id="ARBA00016370"/>
    </source>
</evidence>
<comment type="similarity">
    <text evidence="3 15">Belongs to the glycosyl hydrolase 22 family.</text>
</comment>
<dbReference type="SUPFAM" id="SSF53955">
    <property type="entry name" value="Lysozyme-like"/>
    <property type="match status" value="1"/>
</dbReference>
<dbReference type="Pfam" id="PF00062">
    <property type="entry name" value="Lys"/>
    <property type="match status" value="1"/>
</dbReference>
<evidence type="ECO:0000256" key="11">
    <source>
        <dbReference type="ARBA" id="ARBA00023157"/>
    </source>
</evidence>
<evidence type="ECO:0000256" key="14">
    <source>
        <dbReference type="ARBA" id="ARBA00054602"/>
    </source>
</evidence>
<dbReference type="CDD" id="cd16897">
    <property type="entry name" value="LYZ_C"/>
    <property type="match status" value="1"/>
</dbReference>
<accession>A0A8C8SBZ2</accession>
<evidence type="ECO:0000256" key="9">
    <source>
        <dbReference type="ARBA" id="ARBA00022638"/>
    </source>
</evidence>
<comment type="catalytic activity">
    <reaction evidence="1">
        <text>Hydrolysis of (1-&gt;4)-beta-linkages between N-acetylmuramic acid and N-acetyl-D-glucosamine residues in a peptidoglycan and between N-acetyl-D-glucosamine residues in chitodextrins.</text>
        <dbReference type="EC" id="3.2.1.17"/>
    </reaction>
</comment>
<dbReference type="GO" id="GO:0036126">
    <property type="term" value="C:sperm flagellum"/>
    <property type="evidence" value="ECO:0007669"/>
    <property type="project" value="TreeGrafter"/>
</dbReference>
<evidence type="ECO:0000256" key="12">
    <source>
        <dbReference type="ARBA" id="ARBA00023295"/>
    </source>
</evidence>
<comment type="function">
    <text evidence="13">Sperm surface membrane protein that may be involved in sperm-egg plasma membrane adhesion and fusion during fertilization. It could be a potential receptor for the egg oligosaccharide residue N-acetylglucosamine, which is present in the extracellular matrix over the egg plasma membrane. The processed form has no detectable bacteriolytic activity in vitro.</text>
</comment>
<keyword evidence="11" id="KW-1015">Disulfide bond</keyword>
<comment type="subunit">
    <text evidence="4">Interacts with ASTL.</text>
</comment>
<evidence type="ECO:0000256" key="13">
    <source>
        <dbReference type="ARBA" id="ARBA00024656"/>
    </source>
</evidence>
<dbReference type="EC" id="3.2.1.17" evidence="5"/>
<keyword evidence="10" id="KW-0378">Hydrolase</keyword>
<evidence type="ECO:0000256" key="1">
    <source>
        <dbReference type="ARBA" id="ARBA00000632"/>
    </source>
</evidence>
<protein>
    <recommendedName>
        <fullName evidence="6">Sperm acrosome membrane-associated protein 3</fullName>
        <ecNumber evidence="5">3.2.1.17</ecNumber>
    </recommendedName>
</protein>
<comment type="function">
    <text evidence="14">Lysozymes have primarily a bacteriolytic function; those in tissues and body fluids are associated with the monocyte-macrophage system and enhance the activity of immunoagents. Has strong bacteriolytic activity against M.luteus and V.cholerae, weak bacteriolytic activity against P.aeruginosa and no activity against A.hydrophila.</text>
</comment>
<dbReference type="Gene3D" id="1.10.530.10">
    <property type="match status" value="1"/>
</dbReference>
<feature type="signal peptide" evidence="16">
    <location>
        <begin position="1"/>
        <end position="19"/>
    </location>
</feature>